<keyword evidence="1" id="KW-0808">Transferase</keyword>
<evidence type="ECO:0000313" key="1">
    <source>
        <dbReference type="EMBL" id="STZ14606.1"/>
    </source>
</evidence>
<dbReference type="EMBL" id="UGQE01000004">
    <property type="protein sequence ID" value="STZ14606.1"/>
    <property type="molecule type" value="Genomic_DNA"/>
</dbReference>
<evidence type="ECO:0000313" key="2">
    <source>
        <dbReference type="Proteomes" id="UP000255279"/>
    </source>
</evidence>
<dbReference type="RefSeq" id="WP_207384347.1">
    <property type="nucleotide sequence ID" value="NZ_CAACXO010000030.1"/>
</dbReference>
<dbReference type="SUPFAM" id="SSF81593">
    <property type="entry name" value="Nucleotidyltransferase substrate binding subunit/domain"/>
    <property type="match status" value="1"/>
</dbReference>
<dbReference type="Gene3D" id="1.20.120.330">
    <property type="entry name" value="Nucleotidyltransferases domain 2"/>
    <property type="match status" value="1"/>
</dbReference>
<sequence>MTVNSMELSERALLRFANYQKAVQNLNTAVNQFGDTELDIIKEGIIQRFEIAHELAWKLLSDILKHEGHTDILGSRSATRLAFNLGLLDKGDVWLAMIESRNITVHAYNPDILQHEFNKIIRQYLPLLSQFSDKIQSLVQTNQS</sequence>
<dbReference type="InterPro" id="IPR010235">
    <property type="entry name" value="HepT"/>
</dbReference>
<dbReference type="AlphaFoldDB" id="A0A378R948"/>
<gene>
    <name evidence="1" type="ORF">NCTC10293_02201</name>
</gene>
<organism evidence="1 2">
    <name type="scientific">Moraxella caviae</name>
    <dbReference type="NCBI Taxonomy" id="34060"/>
    <lineage>
        <taxon>Bacteria</taxon>
        <taxon>Pseudomonadati</taxon>
        <taxon>Pseudomonadota</taxon>
        <taxon>Gammaproteobacteria</taxon>
        <taxon>Moraxellales</taxon>
        <taxon>Moraxellaceae</taxon>
        <taxon>Moraxella</taxon>
    </lineage>
</organism>
<dbReference type="Proteomes" id="UP000255279">
    <property type="component" value="Unassembled WGS sequence"/>
</dbReference>
<dbReference type="Pfam" id="PF08780">
    <property type="entry name" value="NTase_sub_bind"/>
    <property type="match status" value="1"/>
</dbReference>
<proteinExistence type="predicted"/>
<dbReference type="NCBIfam" id="TIGR01987">
    <property type="entry name" value="HI0074"/>
    <property type="match status" value="1"/>
</dbReference>
<reference evidence="1 2" key="1">
    <citation type="submission" date="2018-06" db="EMBL/GenBank/DDBJ databases">
        <authorList>
            <consortium name="Pathogen Informatics"/>
            <person name="Doyle S."/>
        </authorList>
    </citation>
    <scope>NUCLEOTIDE SEQUENCE [LARGE SCALE GENOMIC DNA]</scope>
    <source>
        <strain evidence="1 2">NCTC10293</strain>
    </source>
</reference>
<dbReference type="GO" id="GO:0016740">
    <property type="term" value="F:transferase activity"/>
    <property type="evidence" value="ECO:0007669"/>
    <property type="project" value="UniProtKB-KW"/>
</dbReference>
<name>A0A378R948_9GAMM</name>
<protein>
    <submittedName>
        <fullName evidence="1">Nucleotidyltransferase substrate binding protein, HI0074 family</fullName>
    </submittedName>
</protein>
<accession>A0A378R948</accession>